<sequence>MHHDLTDDVAARLYNSYGDFYGFGQKKQNGESSNEQSDRDILSRIDGLGTQPPQNHQRIEERHEDELKRAVQYFQKQCGTYTKRIDQIEKDLRDESAKLQEMQHQHEKQRHSDARRSDEDDLQRINRLEVEIKEISQQQREETDKQERLHKYVRDLDFNNGRGKVTEEKMIKELSQLREQSYQFRQQNSTDEKRKKELEYTINKLRFDVKCHEKWKEQAAESENEVASLQKVIQRQSNYIKAVSQRETHALAKMAQLKAEKTKLKDQIGLLQKASDEHTTKLSHLERLQREREAAGVELQRKLDATEAELQRERVAKLTREREAELRKDRKAERKMSREVFAAELMRKREKADSQRQKEREDESKRQRKAAVQRHFDAEWKRKREAELKRSRDAEAKRERESELQSEREEATPRPRKPQETTRESLSEYPRVELEPWVAFTSAPFTVKDFIILVFFLCTFCLRVIDSIPDFLQDTAQSIKAFGSLLPIVSLVAPLYAFPTLTASTNSTVLPLLPHVKAWELASYAVRRDVYKIQAKTSGTVPPPIIFG</sequence>
<dbReference type="Proteomes" id="UP001152049">
    <property type="component" value="Unassembled WGS sequence"/>
</dbReference>
<feature type="region of interest" description="Disordered" evidence="1">
    <location>
        <begin position="319"/>
        <end position="374"/>
    </location>
</feature>
<feature type="compositionally biased region" description="Basic and acidic residues" evidence="1">
    <location>
        <begin position="345"/>
        <end position="365"/>
    </location>
</feature>
<feature type="region of interest" description="Disordered" evidence="1">
    <location>
        <begin position="387"/>
        <end position="427"/>
    </location>
</feature>
<evidence type="ECO:0000256" key="1">
    <source>
        <dbReference type="SAM" id="MobiDB-lite"/>
    </source>
</evidence>
<name>A0A9W8RPQ2_9HYPO</name>
<protein>
    <submittedName>
        <fullName evidence="2">Uncharacterized protein</fullName>
    </submittedName>
</protein>
<proteinExistence type="predicted"/>
<gene>
    <name evidence="2" type="ORF">NW762_012887</name>
</gene>
<feature type="compositionally biased region" description="Polar residues" evidence="1">
    <location>
        <begin position="26"/>
        <end position="35"/>
    </location>
</feature>
<reference evidence="2" key="1">
    <citation type="submission" date="2022-09" db="EMBL/GenBank/DDBJ databases">
        <title>Fusarium specimens isolated from Avocado Roots.</title>
        <authorList>
            <person name="Stajich J."/>
            <person name="Roper C."/>
            <person name="Heimlech-Rivalta G."/>
        </authorList>
    </citation>
    <scope>NUCLEOTIDE SEQUENCE</scope>
    <source>
        <strain evidence="2">CF00136</strain>
    </source>
</reference>
<feature type="region of interest" description="Disordered" evidence="1">
    <location>
        <begin position="98"/>
        <end position="122"/>
    </location>
</feature>
<dbReference type="EMBL" id="JAOQAZ010000037">
    <property type="protein sequence ID" value="KAJ4248117.1"/>
    <property type="molecule type" value="Genomic_DNA"/>
</dbReference>
<evidence type="ECO:0000313" key="2">
    <source>
        <dbReference type="EMBL" id="KAJ4248117.1"/>
    </source>
</evidence>
<dbReference type="AlphaFoldDB" id="A0A9W8RPQ2"/>
<feature type="region of interest" description="Disordered" evidence="1">
    <location>
        <begin position="21"/>
        <end position="64"/>
    </location>
</feature>
<accession>A0A9W8RPQ2</accession>
<feature type="compositionally biased region" description="Basic and acidic residues" evidence="1">
    <location>
        <begin position="319"/>
        <end position="338"/>
    </location>
</feature>
<evidence type="ECO:0000313" key="3">
    <source>
        <dbReference type="Proteomes" id="UP001152049"/>
    </source>
</evidence>
<comment type="caution">
    <text evidence="2">The sequence shown here is derived from an EMBL/GenBank/DDBJ whole genome shotgun (WGS) entry which is preliminary data.</text>
</comment>
<organism evidence="2 3">
    <name type="scientific">Fusarium torreyae</name>
    <dbReference type="NCBI Taxonomy" id="1237075"/>
    <lineage>
        <taxon>Eukaryota</taxon>
        <taxon>Fungi</taxon>
        <taxon>Dikarya</taxon>
        <taxon>Ascomycota</taxon>
        <taxon>Pezizomycotina</taxon>
        <taxon>Sordariomycetes</taxon>
        <taxon>Hypocreomycetidae</taxon>
        <taxon>Hypocreales</taxon>
        <taxon>Nectriaceae</taxon>
        <taxon>Fusarium</taxon>
    </lineage>
</organism>
<keyword evidence="3" id="KW-1185">Reference proteome</keyword>